<evidence type="ECO:0000313" key="1">
    <source>
        <dbReference type="EMBL" id="CAI2175355.1"/>
    </source>
</evidence>
<proteinExistence type="predicted"/>
<accession>A0A9W4SN46</accession>
<name>A0A9W4SN46_9GLOM</name>
<dbReference type="EMBL" id="CAMKVN010001350">
    <property type="protein sequence ID" value="CAI2175355.1"/>
    <property type="molecule type" value="Genomic_DNA"/>
</dbReference>
<reference evidence="1" key="1">
    <citation type="submission" date="2022-08" db="EMBL/GenBank/DDBJ databases">
        <authorList>
            <person name="Kallberg Y."/>
            <person name="Tangrot J."/>
            <person name="Rosling A."/>
        </authorList>
    </citation>
    <scope>NUCLEOTIDE SEQUENCE</scope>
    <source>
        <strain evidence="1">Wild A</strain>
    </source>
</reference>
<comment type="caution">
    <text evidence="1">The sequence shown here is derived from an EMBL/GenBank/DDBJ whole genome shotgun (WGS) entry which is preliminary data.</text>
</comment>
<evidence type="ECO:0000313" key="2">
    <source>
        <dbReference type="Proteomes" id="UP001153678"/>
    </source>
</evidence>
<dbReference type="AlphaFoldDB" id="A0A9W4SN46"/>
<dbReference type="Proteomes" id="UP001153678">
    <property type="component" value="Unassembled WGS sequence"/>
</dbReference>
<gene>
    <name evidence="1" type="ORF">FWILDA_LOCUS7050</name>
</gene>
<protein>
    <submittedName>
        <fullName evidence="1">19393_t:CDS:1</fullName>
    </submittedName>
</protein>
<keyword evidence="2" id="KW-1185">Reference proteome</keyword>
<sequence length="76" mass="9085">MIRRRIQRANRFNRVIRRRHLQRLARPFDNTETLYRIVALPPQVIDNDPLVDEFFNDAVIQEIDLNSTAELAEIQI</sequence>
<organism evidence="1 2">
    <name type="scientific">Funneliformis geosporum</name>
    <dbReference type="NCBI Taxonomy" id="1117311"/>
    <lineage>
        <taxon>Eukaryota</taxon>
        <taxon>Fungi</taxon>
        <taxon>Fungi incertae sedis</taxon>
        <taxon>Mucoromycota</taxon>
        <taxon>Glomeromycotina</taxon>
        <taxon>Glomeromycetes</taxon>
        <taxon>Glomerales</taxon>
        <taxon>Glomeraceae</taxon>
        <taxon>Funneliformis</taxon>
    </lineage>
</organism>